<dbReference type="Proteomes" id="UP001459277">
    <property type="component" value="Unassembled WGS sequence"/>
</dbReference>
<evidence type="ECO:0000256" key="1">
    <source>
        <dbReference type="SAM" id="Phobius"/>
    </source>
</evidence>
<protein>
    <submittedName>
        <fullName evidence="2">Uncharacterized protein</fullName>
    </submittedName>
</protein>
<accession>A0AAW2D2D4</accession>
<dbReference type="EMBL" id="JAZDWU010000004">
    <property type="protein sequence ID" value="KAL0004481.1"/>
    <property type="molecule type" value="Genomic_DNA"/>
</dbReference>
<comment type="caution">
    <text evidence="2">The sequence shown here is derived from an EMBL/GenBank/DDBJ whole genome shotgun (WGS) entry which is preliminary data.</text>
</comment>
<name>A0AAW2D2D4_9ROSI</name>
<sequence>MVNLLDWILCTVVVLWFLQRVLSMKWDPLMHALLLDEIIQVAFHSSATMERLCIWINFIFNLIVFLVLIILA</sequence>
<evidence type="ECO:0000313" key="3">
    <source>
        <dbReference type="Proteomes" id="UP001459277"/>
    </source>
</evidence>
<evidence type="ECO:0000313" key="2">
    <source>
        <dbReference type="EMBL" id="KAL0004481.1"/>
    </source>
</evidence>
<proteinExistence type="predicted"/>
<keyword evidence="1" id="KW-0472">Membrane</keyword>
<reference evidence="2 3" key="1">
    <citation type="submission" date="2024-01" db="EMBL/GenBank/DDBJ databases">
        <title>A telomere-to-telomere, gap-free genome of sweet tea (Lithocarpus litseifolius).</title>
        <authorList>
            <person name="Zhou J."/>
        </authorList>
    </citation>
    <scope>NUCLEOTIDE SEQUENCE [LARGE SCALE GENOMIC DNA]</scope>
    <source>
        <strain evidence="2">Zhou-2022a</strain>
        <tissue evidence="2">Leaf</tissue>
    </source>
</reference>
<organism evidence="2 3">
    <name type="scientific">Lithocarpus litseifolius</name>
    <dbReference type="NCBI Taxonomy" id="425828"/>
    <lineage>
        <taxon>Eukaryota</taxon>
        <taxon>Viridiplantae</taxon>
        <taxon>Streptophyta</taxon>
        <taxon>Embryophyta</taxon>
        <taxon>Tracheophyta</taxon>
        <taxon>Spermatophyta</taxon>
        <taxon>Magnoliopsida</taxon>
        <taxon>eudicotyledons</taxon>
        <taxon>Gunneridae</taxon>
        <taxon>Pentapetalae</taxon>
        <taxon>rosids</taxon>
        <taxon>fabids</taxon>
        <taxon>Fagales</taxon>
        <taxon>Fagaceae</taxon>
        <taxon>Lithocarpus</taxon>
    </lineage>
</organism>
<feature type="transmembrane region" description="Helical" evidence="1">
    <location>
        <begin position="54"/>
        <end position="71"/>
    </location>
</feature>
<gene>
    <name evidence="2" type="ORF">SO802_012042</name>
</gene>
<dbReference type="AlphaFoldDB" id="A0AAW2D2D4"/>
<keyword evidence="3" id="KW-1185">Reference proteome</keyword>
<keyword evidence="1" id="KW-0812">Transmembrane</keyword>
<keyword evidence="1" id="KW-1133">Transmembrane helix</keyword>